<protein>
    <submittedName>
        <fullName evidence="2">Uncharacterized protein</fullName>
    </submittedName>
</protein>
<keyword evidence="1" id="KW-0732">Signal</keyword>
<gene>
    <name evidence="2" type="ORF">SAMN05660330_02033</name>
</gene>
<dbReference type="RefSeq" id="WP_092222433.1">
    <property type="nucleotide sequence ID" value="NZ_FNJI01000012.1"/>
</dbReference>
<dbReference type="Proteomes" id="UP000199073">
    <property type="component" value="Unassembled WGS sequence"/>
</dbReference>
<reference evidence="2 3" key="1">
    <citation type="submission" date="2016-10" db="EMBL/GenBank/DDBJ databases">
        <authorList>
            <person name="de Groot N.N."/>
        </authorList>
    </citation>
    <scope>NUCLEOTIDE SEQUENCE [LARGE SCALE GENOMIC DNA]</scope>
    <source>
        <strain evidence="2 3">DSM 12130</strain>
    </source>
</reference>
<evidence type="ECO:0000313" key="3">
    <source>
        <dbReference type="Proteomes" id="UP000199073"/>
    </source>
</evidence>
<proteinExistence type="predicted"/>
<dbReference type="PROSITE" id="PS51257">
    <property type="entry name" value="PROKAR_LIPOPROTEIN"/>
    <property type="match status" value="1"/>
</dbReference>
<feature type="chain" id="PRO_5011552588" evidence="1">
    <location>
        <begin position="25"/>
        <end position="65"/>
    </location>
</feature>
<organism evidence="2 3">
    <name type="scientific">Desulforhopalus singaporensis</name>
    <dbReference type="NCBI Taxonomy" id="91360"/>
    <lineage>
        <taxon>Bacteria</taxon>
        <taxon>Pseudomonadati</taxon>
        <taxon>Thermodesulfobacteriota</taxon>
        <taxon>Desulfobulbia</taxon>
        <taxon>Desulfobulbales</taxon>
        <taxon>Desulfocapsaceae</taxon>
        <taxon>Desulforhopalus</taxon>
    </lineage>
</organism>
<dbReference type="AlphaFoldDB" id="A0A1H0QMA7"/>
<dbReference type="EMBL" id="FNJI01000012">
    <property type="protein sequence ID" value="SDP18454.1"/>
    <property type="molecule type" value="Genomic_DNA"/>
</dbReference>
<name>A0A1H0QMA7_9BACT</name>
<sequence length="65" mass="6976">MKKLMTAAVVGLGCLLLLSSSCYAASARCVVVTRAKTKMVIECGKNVNGFQEGQKIKIKTDRGKK</sequence>
<feature type="signal peptide" evidence="1">
    <location>
        <begin position="1"/>
        <end position="24"/>
    </location>
</feature>
<evidence type="ECO:0000256" key="1">
    <source>
        <dbReference type="SAM" id="SignalP"/>
    </source>
</evidence>
<accession>A0A1H0QMA7</accession>
<dbReference type="STRING" id="91360.SAMN05660330_02033"/>
<evidence type="ECO:0000313" key="2">
    <source>
        <dbReference type="EMBL" id="SDP18454.1"/>
    </source>
</evidence>
<keyword evidence="3" id="KW-1185">Reference proteome</keyword>